<protein>
    <submittedName>
        <fullName evidence="3">Uncharacterized protein</fullName>
    </submittedName>
</protein>
<keyword evidence="2" id="KW-1133">Transmembrane helix</keyword>
<proteinExistence type="predicted"/>
<gene>
    <name evidence="3" type="ORF">THAOC_06794</name>
</gene>
<evidence type="ECO:0000256" key="1">
    <source>
        <dbReference type="SAM" id="MobiDB-lite"/>
    </source>
</evidence>
<organism evidence="3 4">
    <name type="scientific">Thalassiosira oceanica</name>
    <name type="common">Marine diatom</name>
    <dbReference type="NCBI Taxonomy" id="159749"/>
    <lineage>
        <taxon>Eukaryota</taxon>
        <taxon>Sar</taxon>
        <taxon>Stramenopiles</taxon>
        <taxon>Ochrophyta</taxon>
        <taxon>Bacillariophyta</taxon>
        <taxon>Coscinodiscophyceae</taxon>
        <taxon>Thalassiosirophycidae</taxon>
        <taxon>Thalassiosirales</taxon>
        <taxon>Thalassiosiraceae</taxon>
        <taxon>Thalassiosira</taxon>
    </lineage>
</organism>
<evidence type="ECO:0000256" key="2">
    <source>
        <dbReference type="SAM" id="Phobius"/>
    </source>
</evidence>
<sequence>PAVEKRSSPERGPVRVRGRLDVSPSLEYHGGPPGDDEGLVRNRPAPAGDDVDPAVVEVRDVRELERAGGRPVGPGDRARRRPLRVGRAVAHFVSPGAALLVLLAAMVSSWLLVPRRAPPRGGPMLCGLAADSSAKSLSIWL</sequence>
<feature type="transmembrane region" description="Helical" evidence="2">
    <location>
        <begin position="89"/>
        <end position="113"/>
    </location>
</feature>
<feature type="non-terminal residue" evidence="3">
    <location>
        <position position="1"/>
    </location>
</feature>
<accession>K0T3S3</accession>
<evidence type="ECO:0000313" key="4">
    <source>
        <dbReference type="Proteomes" id="UP000266841"/>
    </source>
</evidence>
<dbReference type="AlphaFoldDB" id="K0T3S3"/>
<keyword evidence="4" id="KW-1185">Reference proteome</keyword>
<keyword evidence="2" id="KW-0812">Transmembrane</keyword>
<name>K0T3S3_THAOC</name>
<dbReference type="Proteomes" id="UP000266841">
    <property type="component" value="Unassembled WGS sequence"/>
</dbReference>
<feature type="region of interest" description="Disordered" evidence="1">
    <location>
        <begin position="1"/>
        <end position="52"/>
    </location>
</feature>
<feature type="compositionally biased region" description="Basic and acidic residues" evidence="1">
    <location>
        <begin position="1"/>
        <end position="13"/>
    </location>
</feature>
<keyword evidence="2" id="KW-0472">Membrane</keyword>
<reference evidence="3 4" key="1">
    <citation type="journal article" date="2012" name="Genome Biol.">
        <title>Genome and low-iron response of an oceanic diatom adapted to chronic iron limitation.</title>
        <authorList>
            <person name="Lommer M."/>
            <person name="Specht M."/>
            <person name="Roy A.S."/>
            <person name="Kraemer L."/>
            <person name="Andreson R."/>
            <person name="Gutowska M.A."/>
            <person name="Wolf J."/>
            <person name="Bergner S.V."/>
            <person name="Schilhabel M.B."/>
            <person name="Klostermeier U.C."/>
            <person name="Beiko R.G."/>
            <person name="Rosenstiel P."/>
            <person name="Hippler M."/>
            <person name="Laroche J."/>
        </authorList>
    </citation>
    <scope>NUCLEOTIDE SEQUENCE [LARGE SCALE GENOMIC DNA]</scope>
    <source>
        <strain evidence="3 4">CCMP1005</strain>
    </source>
</reference>
<evidence type="ECO:0000313" key="3">
    <source>
        <dbReference type="EMBL" id="EJK71739.1"/>
    </source>
</evidence>
<dbReference type="EMBL" id="AGNL01006852">
    <property type="protein sequence ID" value="EJK71739.1"/>
    <property type="molecule type" value="Genomic_DNA"/>
</dbReference>
<comment type="caution">
    <text evidence="3">The sequence shown here is derived from an EMBL/GenBank/DDBJ whole genome shotgun (WGS) entry which is preliminary data.</text>
</comment>